<keyword evidence="7" id="KW-0472">Membrane</keyword>
<dbReference type="GO" id="GO:0005886">
    <property type="term" value="C:plasma membrane"/>
    <property type="evidence" value="ECO:0007669"/>
    <property type="project" value="UniProtKB-SubCell"/>
</dbReference>
<evidence type="ECO:0000256" key="3">
    <source>
        <dbReference type="ARBA" id="ARBA00022821"/>
    </source>
</evidence>
<protein>
    <recommendedName>
        <fullName evidence="8">SHSP domain-containing protein</fullName>
    </recommendedName>
</protein>
<dbReference type="PANTHER" id="PTHR43670">
    <property type="entry name" value="HEAT SHOCK PROTEIN 26"/>
    <property type="match status" value="1"/>
</dbReference>
<dbReference type="Proteomes" id="UP001293593">
    <property type="component" value="Unassembled WGS sequence"/>
</dbReference>
<keyword evidence="10" id="KW-1185">Reference proteome</keyword>
<gene>
    <name evidence="9" type="ORF">QN277_016935</name>
</gene>
<dbReference type="InterPro" id="IPR002068">
    <property type="entry name" value="A-crystallin/Hsp20_dom"/>
</dbReference>
<sequence>MAESAAAYNVVYEDIEPFFEWHTDEDFHVLVVMLPGFRRDQLKVQVTSTPMLKISAQRQIGGNRWRRVYKEFSVPSDSDLNDINAKFEAGTLKIKFPKLITPSFKPPERDADAHKNNGAQLEDQAKRKIDDQVSEKSQKVEQPTEKGKTDYGVTEKNDVHQEDQEKAKIGDEDSGKIDQKEKEPVAAAAAASDDFSKDKGKKNNGVDGGKAVHEEDREKAKSTTDEVSGKKPAVATVEEAPRDGNQRSKNVSRLKTRLLDFTLSLRPTRAEPEDSYFDYKEALADLVTRLKKMKSLANLIVAALLVVAFVLYLKNAFKQSLEGSEEQEL</sequence>
<keyword evidence="7" id="KW-0812">Transmembrane</keyword>
<dbReference type="Pfam" id="PF00011">
    <property type="entry name" value="HSP20"/>
    <property type="match status" value="1"/>
</dbReference>
<dbReference type="GO" id="GO:0006952">
    <property type="term" value="P:defense response"/>
    <property type="evidence" value="ECO:0007669"/>
    <property type="project" value="UniProtKB-KW"/>
</dbReference>
<evidence type="ECO:0000259" key="8">
    <source>
        <dbReference type="PROSITE" id="PS01031"/>
    </source>
</evidence>
<dbReference type="Gene3D" id="2.60.40.790">
    <property type="match status" value="1"/>
</dbReference>
<evidence type="ECO:0000313" key="9">
    <source>
        <dbReference type="EMBL" id="KAK4279189.1"/>
    </source>
</evidence>
<evidence type="ECO:0000313" key="10">
    <source>
        <dbReference type="Proteomes" id="UP001293593"/>
    </source>
</evidence>
<comment type="caution">
    <text evidence="9">The sequence shown here is derived from an EMBL/GenBank/DDBJ whole genome shotgun (WGS) entry which is preliminary data.</text>
</comment>
<proteinExistence type="inferred from homology"/>
<keyword evidence="3" id="KW-0611">Plant defense</keyword>
<evidence type="ECO:0000256" key="5">
    <source>
        <dbReference type="RuleBase" id="RU003616"/>
    </source>
</evidence>
<feature type="compositionally biased region" description="Basic and acidic residues" evidence="6">
    <location>
        <begin position="123"/>
        <end position="184"/>
    </location>
</feature>
<dbReference type="PROSITE" id="PS01031">
    <property type="entry name" value="SHSP"/>
    <property type="match status" value="1"/>
</dbReference>
<evidence type="ECO:0000256" key="1">
    <source>
        <dbReference type="ARBA" id="ARBA00004162"/>
    </source>
</evidence>
<feature type="region of interest" description="Disordered" evidence="6">
    <location>
        <begin position="103"/>
        <end position="249"/>
    </location>
</feature>
<comment type="similarity">
    <text evidence="4 5">Belongs to the small heat shock protein (HSP20) family.</text>
</comment>
<dbReference type="CDD" id="cd06464">
    <property type="entry name" value="ACD_sHsps-like"/>
    <property type="match status" value="1"/>
</dbReference>
<evidence type="ECO:0000256" key="2">
    <source>
        <dbReference type="ARBA" id="ARBA00022475"/>
    </source>
</evidence>
<dbReference type="PANTHER" id="PTHR43670:SF107">
    <property type="entry name" value="17.8 KDA CLASS I HEAT SHOCK PROTEIN-LIKE"/>
    <property type="match status" value="1"/>
</dbReference>
<keyword evidence="7" id="KW-1133">Transmembrane helix</keyword>
<dbReference type="InterPro" id="IPR008978">
    <property type="entry name" value="HSP20-like_chaperone"/>
</dbReference>
<dbReference type="GO" id="GO:0034605">
    <property type="term" value="P:cellular response to heat"/>
    <property type="evidence" value="ECO:0007669"/>
    <property type="project" value="TreeGrafter"/>
</dbReference>
<feature type="transmembrane region" description="Helical" evidence="7">
    <location>
        <begin position="296"/>
        <end position="313"/>
    </location>
</feature>
<evidence type="ECO:0000256" key="4">
    <source>
        <dbReference type="PROSITE-ProRule" id="PRU00285"/>
    </source>
</evidence>
<feature type="domain" description="SHSP" evidence="8">
    <location>
        <begin position="10"/>
        <end position="114"/>
    </location>
</feature>
<evidence type="ECO:0000256" key="6">
    <source>
        <dbReference type="SAM" id="MobiDB-lite"/>
    </source>
</evidence>
<feature type="compositionally biased region" description="Basic and acidic residues" evidence="6">
    <location>
        <begin position="210"/>
        <end position="229"/>
    </location>
</feature>
<evidence type="ECO:0000256" key="7">
    <source>
        <dbReference type="SAM" id="Phobius"/>
    </source>
</evidence>
<feature type="compositionally biased region" description="Basic and acidic residues" evidence="6">
    <location>
        <begin position="106"/>
        <end position="115"/>
    </location>
</feature>
<dbReference type="SUPFAM" id="SSF49764">
    <property type="entry name" value="HSP20-like chaperones"/>
    <property type="match status" value="1"/>
</dbReference>
<reference evidence="9" key="1">
    <citation type="submission" date="2023-10" db="EMBL/GenBank/DDBJ databases">
        <title>Chromosome-level genome of the transformable northern wattle, Acacia crassicarpa.</title>
        <authorList>
            <person name="Massaro I."/>
            <person name="Sinha N.R."/>
            <person name="Poethig S."/>
            <person name="Leichty A.R."/>
        </authorList>
    </citation>
    <scope>NUCLEOTIDE SEQUENCE</scope>
    <source>
        <strain evidence="9">Acra3RX</strain>
        <tissue evidence="9">Leaf</tissue>
    </source>
</reference>
<name>A0AAE1MXS3_9FABA</name>
<comment type="subcellular location">
    <subcellularLocation>
        <location evidence="1">Cell membrane</location>
        <topology evidence="1">Single-pass membrane protein</topology>
    </subcellularLocation>
</comment>
<keyword evidence="2" id="KW-1003">Cell membrane</keyword>
<dbReference type="EMBL" id="JAWXYG010000003">
    <property type="protein sequence ID" value="KAK4279189.1"/>
    <property type="molecule type" value="Genomic_DNA"/>
</dbReference>
<dbReference type="AlphaFoldDB" id="A0AAE1MXS3"/>
<organism evidence="9 10">
    <name type="scientific">Acacia crassicarpa</name>
    <name type="common">northern wattle</name>
    <dbReference type="NCBI Taxonomy" id="499986"/>
    <lineage>
        <taxon>Eukaryota</taxon>
        <taxon>Viridiplantae</taxon>
        <taxon>Streptophyta</taxon>
        <taxon>Embryophyta</taxon>
        <taxon>Tracheophyta</taxon>
        <taxon>Spermatophyta</taxon>
        <taxon>Magnoliopsida</taxon>
        <taxon>eudicotyledons</taxon>
        <taxon>Gunneridae</taxon>
        <taxon>Pentapetalae</taxon>
        <taxon>rosids</taxon>
        <taxon>fabids</taxon>
        <taxon>Fabales</taxon>
        <taxon>Fabaceae</taxon>
        <taxon>Caesalpinioideae</taxon>
        <taxon>mimosoid clade</taxon>
        <taxon>Acacieae</taxon>
        <taxon>Acacia</taxon>
    </lineage>
</organism>
<accession>A0AAE1MXS3</accession>